<evidence type="ECO:0000259" key="4">
    <source>
        <dbReference type="Pfam" id="PF00696"/>
    </source>
</evidence>
<evidence type="ECO:0000313" key="5">
    <source>
        <dbReference type="EMBL" id="GAF86880.1"/>
    </source>
</evidence>
<dbReference type="PANTHER" id="PTHR30409:SF1">
    <property type="entry name" value="CARBAMATE KINASE-RELATED"/>
    <property type="match status" value="1"/>
</dbReference>
<dbReference type="InterPro" id="IPR003964">
    <property type="entry name" value="Carb_kinase"/>
</dbReference>
<gene>
    <name evidence="5" type="ORF">S01H1_30884</name>
</gene>
<feature type="domain" description="Aspartate/glutamate/uridylate kinase" evidence="4">
    <location>
        <begin position="30"/>
        <end position="160"/>
    </location>
</feature>
<dbReference type="InterPro" id="IPR036393">
    <property type="entry name" value="AceGlu_kinase-like_sf"/>
</dbReference>
<protein>
    <recommendedName>
        <fullName evidence="4">Aspartate/glutamate/uridylate kinase domain-containing protein</fullName>
    </recommendedName>
</protein>
<dbReference type="Pfam" id="PF00696">
    <property type="entry name" value="AA_kinase"/>
    <property type="match status" value="1"/>
</dbReference>
<dbReference type="GO" id="GO:0005829">
    <property type="term" value="C:cytosol"/>
    <property type="evidence" value="ECO:0007669"/>
    <property type="project" value="TreeGrafter"/>
</dbReference>
<organism evidence="5">
    <name type="scientific">marine sediment metagenome</name>
    <dbReference type="NCBI Taxonomy" id="412755"/>
    <lineage>
        <taxon>unclassified sequences</taxon>
        <taxon>metagenomes</taxon>
        <taxon>ecological metagenomes</taxon>
    </lineage>
</organism>
<dbReference type="GO" id="GO:0008804">
    <property type="term" value="F:carbamate kinase activity"/>
    <property type="evidence" value="ECO:0007669"/>
    <property type="project" value="InterPro"/>
</dbReference>
<comment type="similarity">
    <text evidence="1">Belongs to the carbamate kinase family.</text>
</comment>
<dbReference type="PRINTS" id="PR01469">
    <property type="entry name" value="CARBMTKINASE"/>
</dbReference>
<evidence type="ECO:0000256" key="3">
    <source>
        <dbReference type="ARBA" id="ARBA00022777"/>
    </source>
</evidence>
<sequence length="190" mass="20739">MDEKIAKKREKDENWSIMEDSGRGWRRVVPSPIPIEIIELPAIHALLNDNIVVYAVGGGGIPVVQNKEGNLEGVAAVIDKDRASSLLASGLRADVLIISTSVEKAYLNFGKENEEPIDKMDHIQAQDYVEEGHFAPGSMLPKVESCIDFIKNGGELAIITDPPNITKALNGETGTRIVRGHTVPPPPERR</sequence>
<accession>X0UEG3</accession>
<dbReference type="AlphaFoldDB" id="X0UEG3"/>
<dbReference type="PANTHER" id="PTHR30409">
    <property type="entry name" value="CARBAMATE KINASE"/>
    <property type="match status" value="1"/>
</dbReference>
<dbReference type="InterPro" id="IPR001048">
    <property type="entry name" value="Asp/Glu/Uridylate_kinase"/>
</dbReference>
<comment type="caution">
    <text evidence="5">The sequence shown here is derived from an EMBL/GenBank/DDBJ whole genome shotgun (WGS) entry which is preliminary data.</text>
</comment>
<reference evidence="5" key="1">
    <citation type="journal article" date="2014" name="Front. Microbiol.">
        <title>High frequency of phylogenetically diverse reductive dehalogenase-homologous genes in deep subseafloor sedimentary metagenomes.</title>
        <authorList>
            <person name="Kawai M."/>
            <person name="Futagami T."/>
            <person name="Toyoda A."/>
            <person name="Takaki Y."/>
            <person name="Nishi S."/>
            <person name="Hori S."/>
            <person name="Arai W."/>
            <person name="Tsubouchi T."/>
            <person name="Morono Y."/>
            <person name="Uchiyama I."/>
            <person name="Ito T."/>
            <person name="Fujiyama A."/>
            <person name="Inagaki F."/>
            <person name="Takami H."/>
        </authorList>
    </citation>
    <scope>NUCLEOTIDE SEQUENCE</scope>
    <source>
        <strain evidence="5">Expedition CK06-06</strain>
    </source>
</reference>
<name>X0UEG3_9ZZZZ</name>
<proteinExistence type="inferred from homology"/>
<dbReference type="Gene3D" id="3.40.1160.10">
    <property type="entry name" value="Acetylglutamate kinase-like"/>
    <property type="match status" value="1"/>
</dbReference>
<dbReference type="GO" id="GO:0019546">
    <property type="term" value="P:L-arginine deiminase pathway"/>
    <property type="evidence" value="ECO:0007669"/>
    <property type="project" value="TreeGrafter"/>
</dbReference>
<evidence type="ECO:0000256" key="2">
    <source>
        <dbReference type="ARBA" id="ARBA00022679"/>
    </source>
</evidence>
<dbReference type="EMBL" id="BARS01019033">
    <property type="protein sequence ID" value="GAF86880.1"/>
    <property type="molecule type" value="Genomic_DNA"/>
</dbReference>
<evidence type="ECO:0000256" key="1">
    <source>
        <dbReference type="ARBA" id="ARBA00011066"/>
    </source>
</evidence>
<keyword evidence="3" id="KW-0418">Kinase</keyword>
<keyword evidence="2" id="KW-0808">Transferase</keyword>
<dbReference type="SUPFAM" id="SSF53633">
    <property type="entry name" value="Carbamate kinase-like"/>
    <property type="match status" value="1"/>
</dbReference>